<reference evidence="2 3" key="1">
    <citation type="submission" date="2023-01" db="EMBL/GenBank/DDBJ databases">
        <title>Novel species of the genus Asticcacaulis isolated from rivers.</title>
        <authorList>
            <person name="Lu H."/>
        </authorList>
    </citation>
    <scope>NUCLEOTIDE SEQUENCE [LARGE SCALE GENOMIC DNA]</scope>
    <source>
        <strain evidence="2 3">BYS171W</strain>
    </source>
</reference>
<feature type="signal peptide" evidence="1">
    <location>
        <begin position="1"/>
        <end position="16"/>
    </location>
</feature>
<evidence type="ECO:0000313" key="2">
    <source>
        <dbReference type="EMBL" id="MDC7683168.1"/>
    </source>
</evidence>
<keyword evidence="3" id="KW-1185">Reference proteome</keyword>
<evidence type="ECO:0000313" key="3">
    <source>
        <dbReference type="Proteomes" id="UP001214854"/>
    </source>
</evidence>
<protein>
    <submittedName>
        <fullName evidence="2">Uncharacterized protein</fullName>
    </submittedName>
</protein>
<feature type="chain" id="PRO_5046547832" evidence="1">
    <location>
        <begin position="17"/>
        <end position="112"/>
    </location>
</feature>
<organism evidence="2 3">
    <name type="scientific">Asticcacaulis aquaticus</name>
    <dbReference type="NCBI Taxonomy" id="2984212"/>
    <lineage>
        <taxon>Bacteria</taxon>
        <taxon>Pseudomonadati</taxon>
        <taxon>Pseudomonadota</taxon>
        <taxon>Alphaproteobacteria</taxon>
        <taxon>Caulobacterales</taxon>
        <taxon>Caulobacteraceae</taxon>
        <taxon>Asticcacaulis</taxon>
    </lineage>
</organism>
<accession>A0ABT5HT87</accession>
<gene>
    <name evidence="2" type="ORF">PQU92_07760</name>
</gene>
<dbReference type="Proteomes" id="UP001214854">
    <property type="component" value="Unassembled WGS sequence"/>
</dbReference>
<dbReference type="RefSeq" id="WP_272747647.1">
    <property type="nucleotide sequence ID" value="NZ_JAQQKX010000005.1"/>
</dbReference>
<proteinExistence type="predicted"/>
<evidence type="ECO:0000256" key="1">
    <source>
        <dbReference type="SAM" id="SignalP"/>
    </source>
</evidence>
<dbReference type="EMBL" id="JAQQKX010000005">
    <property type="protein sequence ID" value="MDC7683168.1"/>
    <property type="molecule type" value="Genomic_DNA"/>
</dbReference>
<comment type="caution">
    <text evidence="2">The sequence shown here is derived from an EMBL/GenBank/DDBJ whole genome shotgun (WGS) entry which is preliminary data.</text>
</comment>
<keyword evidence="1" id="KW-0732">Signal</keyword>
<sequence>MTFAACLTVISFSANAQTSKTPVPPSKAEIAKETEFALICLATYDYLHARQSPDAWMIKARERAFKRYTELTKHSATQVKASIDQKMMSKGFVIEWNGMEGKGMVCDDEYGE</sequence>
<name>A0ABT5HT87_9CAUL</name>